<dbReference type="Gene3D" id="2.160.20.10">
    <property type="entry name" value="Single-stranded right-handed beta-helix, Pectin lyase-like"/>
    <property type="match status" value="1"/>
</dbReference>
<keyword evidence="3" id="KW-1185">Reference proteome</keyword>
<dbReference type="SUPFAM" id="SSF51126">
    <property type="entry name" value="Pectin lyase-like"/>
    <property type="match status" value="1"/>
</dbReference>
<keyword evidence="1" id="KW-0732">Signal</keyword>
<name>A0A9J6QY48_9FIRM</name>
<evidence type="ECO:0000313" key="3">
    <source>
        <dbReference type="Proteomes" id="UP001065549"/>
    </source>
</evidence>
<organism evidence="2 3">
    <name type="scientific">Hominibacterium faecale</name>
    <dbReference type="NCBI Taxonomy" id="2839743"/>
    <lineage>
        <taxon>Bacteria</taxon>
        <taxon>Bacillati</taxon>
        <taxon>Bacillota</taxon>
        <taxon>Clostridia</taxon>
        <taxon>Peptostreptococcales</taxon>
        <taxon>Anaerovoracaceae</taxon>
        <taxon>Hominibacterium</taxon>
    </lineage>
</organism>
<dbReference type="InterPro" id="IPR011050">
    <property type="entry name" value="Pectin_lyase_fold/virulence"/>
</dbReference>
<sequence length="403" mass="43293">MTKNLLKKMLIMITVLTVGFAFSVSSAFAATAGDVIYGIKGNVIGIYNSAGEIEFQPLESDYKGTEYEKLNALALQQLCGNDAAKTIVIPSGKTVRMNFAILVGNNTTIKASGATIVQVDSKKGMIANKVDATSYNSVKNVKILGGVWKNASSSGLKGSMFKLAHGQNILIDGCDISANYNGHSIELIACKNATVQNCQIYGLGKASKTCSEEQVQIDIATPKTAPGIKAYGSKYVKGQTCKNIKVLNNYIKGARGVCANYASKEKTYKNKFHSGITVTGNTIEGIRSEALALFNTTSVTVKNNKIYSKGGRTGSAYTVGVHCAIFGKAPSSIKKAKITISNNTIKGGRQAVQVYSHTKSKYGKVAITKNKLYCKKGKKNAIKAPKQSIRKLSKKENKIYKWK</sequence>
<gene>
    <name evidence="2" type="ORF">OBO34_18955</name>
</gene>
<dbReference type="Proteomes" id="UP001065549">
    <property type="component" value="Unassembled WGS sequence"/>
</dbReference>
<comment type="caution">
    <text evidence="2">The sequence shown here is derived from an EMBL/GenBank/DDBJ whole genome shotgun (WGS) entry which is preliminary data.</text>
</comment>
<feature type="chain" id="PRO_5039944657" evidence="1">
    <location>
        <begin position="30"/>
        <end position="403"/>
    </location>
</feature>
<dbReference type="InterPro" id="IPR006626">
    <property type="entry name" value="PbH1"/>
</dbReference>
<accession>A0A9J6QY48</accession>
<evidence type="ECO:0000313" key="2">
    <source>
        <dbReference type="EMBL" id="MCU7380394.1"/>
    </source>
</evidence>
<dbReference type="SMART" id="SM00710">
    <property type="entry name" value="PbH1"/>
    <property type="match status" value="6"/>
</dbReference>
<protein>
    <submittedName>
        <fullName evidence="2">Right-handed parallel beta-helix repeat-containing protein</fullName>
    </submittedName>
</protein>
<dbReference type="InterPro" id="IPR012334">
    <property type="entry name" value="Pectin_lyas_fold"/>
</dbReference>
<dbReference type="EMBL" id="JAOSHN010000009">
    <property type="protein sequence ID" value="MCU7380394.1"/>
    <property type="molecule type" value="Genomic_DNA"/>
</dbReference>
<evidence type="ECO:0000256" key="1">
    <source>
        <dbReference type="SAM" id="SignalP"/>
    </source>
</evidence>
<reference evidence="2" key="1">
    <citation type="submission" date="2022-09" db="EMBL/GenBank/DDBJ databases">
        <title>Culturomic study of gut microbiota in children with autism spectrum disorder.</title>
        <authorList>
            <person name="Efimov B.A."/>
            <person name="Chaplin A.V."/>
            <person name="Sokolova S.R."/>
            <person name="Pikina A.P."/>
            <person name="Korzhanova M."/>
            <person name="Belova V."/>
            <person name="Korostin D."/>
        </authorList>
    </citation>
    <scope>NUCLEOTIDE SEQUENCE</scope>
    <source>
        <strain evidence="2">ASD5510</strain>
    </source>
</reference>
<dbReference type="RefSeq" id="WP_253021094.1">
    <property type="nucleotide sequence ID" value="NZ_JAOSHN010000009.1"/>
</dbReference>
<proteinExistence type="predicted"/>
<dbReference type="AlphaFoldDB" id="A0A9J6QY48"/>
<feature type="signal peptide" evidence="1">
    <location>
        <begin position="1"/>
        <end position="29"/>
    </location>
</feature>